<dbReference type="SUPFAM" id="SSF53474">
    <property type="entry name" value="alpha/beta-Hydrolases"/>
    <property type="match status" value="1"/>
</dbReference>
<gene>
    <name evidence="1" type="ORF">EL26_00845</name>
</gene>
<dbReference type="RefSeq" id="WP_038083380.1">
    <property type="nucleotide sequence ID" value="NZ_JMIR01000001.1"/>
</dbReference>
<evidence type="ECO:0000313" key="2">
    <source>
        <dbReference type="Proteomes" id="UP000027931"/>
    </source>
</evidence>
<dbReference type="eggNOG" id="ENOG50339G0">
    <property type="taxonomic scope" value="Bacteria"/>
</dbReference>
<proteinExistence type="predicted"/>
<evidence type="ECO:0000313" key="1">
    <source>
        <dbReference type="EMBL" id="KEO85138.1"/>
    </source>
</evidence>
<dbReference type="Gene3D" id="3.40.50.1820">
    <property type="entry name" value="alpha/beta hydrolase"/>
    <property type="match status" value="1"/>
</dbReference>
<comment type="caution">
    <text evidence="1">The sequence shown here is derived from an EMBL/GenBank/DDBJ whole genome shotgun (WGS) entry which is preliminary data.</text>
</comment>
<dbReference type="OrthoDB" id="4058760at2"/>
<dbReference type="EMBL" id="JMIR01000001">
    <property type="protein sequence ID" value="KEO85138.1"/>
    <property type="molecule type" value="Genomic_DNA"/>
</dbReference>
<dbReference type="STRING" id="1157490.EL26_00845"/>
<dbReference type="Proteomes" id="UP000027931">
    <property type="component" value="Unassembled WGS sequence"/>
</dbReference>
<organism evidence="1 2">
    <name type="scientific">Tumebacillus flagellatus</name>
    <dbReference type="NCBI Taxonomy" id="1157490"/>
    <lineage>
        <taxon>Bacteria</taxon>
        <taxon>Bacillati</taxon>
        <taxon>Bacillota</taxon>
        <taxon>Bacilli</taxon>
        <taxon>Bacillales</taxon>
        <taxon>Alicyclobacillaceae</taxon>
        <taxon>Tumebacillus</taxon>
    </lineage>
</organism>
<dbReference type="InterPro" id="IPR029058">
    <property type="entry name" value="AB_hydrolase_fold"/>
</dbReference>
<protein>
    <submittedName>
        <fullName evidence="1">Uncharacterized protein</fullName>
    </submittedName>
</protein>
<sequence length="363" mass="41143">MKTTKVAILITHGVGEQGELDTLDLFARNLVQSLQDSRGEGVQLTHRRLHGAQGMEEYVQLTDRELPGWEVDLHEFYWAPLVERQISFREILEWLEAASNGVDRPEVGWALRGMSRLGSLGEKLMPAWLDGAYRLAMGKAEELVVDTLGDVAVYTASDLRSKWHGVREEVLQGALQKVLTLLNLDYDRVILIGHSLGSVVLYDALNRLNLYMNDDAVLAAKRHKLYELITLGSPLDLTALYLSEQIGEGEYVKRLILDHVNGFRRRWPQPQGPRGTVLRSTVQDWLTELRWTNYWDLRDPLAGPLVHYWGVENVQTDNGLAWGLAHTGYFDNLQIYRDAVLRAASVEQAAKTEPSAERHLRAI</sequence>
<keyword evidence="2" id="KW-1185">Reference proteome</keyword>
<name>A0A074LYP5_9BACL</name>
<accession>A0A074LYP5</accession>
<dbReference type="AlphaFoldDB" id="A0A074LYP5"/>
<reference evidence="1 2" key="1">
    <citation type="journal article" date="2013" name="Int. J. Syst. Evol. Microbiol.">
        <title>Tumebacillus flagellatus sp. nov., an alpha-amylase/pullulanase-producing bacterium isolated from cassava wastewater.</title>
        <authorList>
            <person name="Wang Q."/>
            <person name="Xie N."/>
            <person name="Qin Y."/>
            <person name="Shen N."/>
            <person name="Zhu J."/>
            <person name="Mi H."/>
            <person name="Huang R."/>
        </authorList>
    </citation>
    <scope>NUCLEOTIDE SEQUENCE [LARGE SCALE GENOMIC DNA]</scope>
    <source>
        <strain evidence="1 2">GST4</strain>
    </source>
</reference>